<protein>
    <submittedName>
        <fullName evidence="2">1-deoxy-D-xylulose-5-phosphate synthase</fullName>
    </submittedName>
</protein>
<dbReference type="Pfam" id="PF02779">
    <property type="entry name" value="Transket_pyr"/>
    <property type="match status" value="1"/>
</dbReference>
<organism evidence="2 3">
    <name type="scientific">Nonomuraea purpurea</name>
    <dbReference type="NCBI Taxonomy" id="1849276"/>
    <lineage>
        <taxon>Bacteria</taxon>
        <taxon>Bacillati</taxon>
        <taxon>Actinomycetota</taxon>
        <taxon>Actinomycetes</taxon>
        <taxon>Streptosporangiales</taxon>
        <taxon>Streptosporangiaceae</taxon>
        <taxon>Nonomuraea</taxon>
    </lineage>
</organism>
<dbReference type="Gene3D" id="3.40.50.970">
    <property type="match status" value="1"/>
</dbReference>
<dbReference type="EMBL" id="JBHSBI010000081">
    <property type="protein sequence ID" value="MFC4016317.1"/>
    <property type="molecule type" value="Genomic_DNA"/>
</dbReference>
<name>A0ABV8GVH2_9ACTN</name>
<evidence type="ECO:0000259" key="1">
    <source>
        <dbReference type="Pfam" id="PF02779"/>
    </source>
</evidence>
<dbReference type="PANTHER" id="PTHR43825">
    <property type="entry name" value="PYRUVATE DEHYDROGENASE E1 COMPONENT"/>
    <property type="match status" value="1"/>
</dbReference>
<evidence type="ECO:0000313" key="2">
    <source>
        <dbReference type="EMBL" id="MFC4016317.1"/>
    </source>
</evidence>
<keyword evidence="3" id="KW-1185">Reference proteome</keyword>
<feature type="non-terminal residue" evidence="2">
    <location>
        <position position="95"/>
    </location>
</feature>
<comment type="caution">
    <text evidence="2">The sequence shown here is derived from an EMBL/GenBank/DDBJ whole genome shotgun (WGS) entry which is preliminary data.</text>
</comment>
<dbReference type="InterPro" id="IPR051157">
    <property type="entry name" value="PDH/Transketolase"/>
</dbReference>
<dbReference type="CDD" id="cd07033">
    <property type="entry name" value="TPP_PYR_DXS_TK_like"/>
    <property type="match status" value="1"/>
</dbReference>
<dbReference type="SUPFAM" id="SSF52518">
    <property type="entry name" value="Thiamin diphosphate-binding fold (THDP-binding)"/>
    <property type="match status" value="1"/>
</dbReference>
<gene>
    <name evidence="2" type="ORF">ACFOY2_54580</name>
</gene>
<evidence type="ECO:0000313" key="3">
    <source>
        <dbReference type="Proteomes" id="UP001595851"/>
    </source>
</evidence>
<feature type="domain" description="Transketolase-like pyrimidine-binding" evidence="1">
    <location>
        <begin position="11"/>
        <end position="94"/>
    </location>
</feature>
<dbReference type="Proteomes" id="UP001595851">
    <property type="component" value="Unassembled WGS sequence"/>
</dbReference>
<reference evidence="3" key="1">
    <citation type="journal article" date="2019" name="Int. J. Syst. Evol. Microbiol.">
        <title>The Global Catalogue of Microorganisms (GCM) 10K type strain sequencing project: providing services to taxonomists for standard genome sequencing and annotation.</title>
        <authorList>
            <consortium name="The Broad Institute Genomics Platform"/>
            <consortium name="The Broad Institute Genome Sequencing Center for Infectious Disease"/>
            <person name="Wu L."/>
            <person name="Ma J."/>
        </authorList>
    </citation>
    <scope>NUCLEOTIDE SEQUENCE [LARGE SCALE GENOMIC DNA]</scope>
    <source>
        <strain evidence="3">TBRC 1276</strain>
    </source>
</reference>
<dbReference type="InterPro" id="IPR005475">
    <property type="entry name" value="Transketolase-like_Pyr-bd"/>
</dbReference>
<sequence>MTLTEQAALFDCRKDFADELISLAEGDARVVAVCNDSVGSSNLVGFRERFPGRLINVGIAEQDLVGVAAGLANAGKIPFVCAAAPFLTGRALEQI</sequence>
<dbReference type="PANTHER" id="PTHR43825:SF1">
    <property type="entry name" value="TRANSKETOLASE-LIKE PYRIMIDINE-BINDING DOMAIN-CONTAINING PROTEIN"/>
    <property type="match status" value="1"/>
</dbReference>
<accession>A0ABV8GVH2</accession>
<proteinExistence type="predicted"/>
<dbReference type="InterPro" id="IPR029061">
    <property type="entry name" value="THDP-binding"/>
</dbReference>